<dbReference type="Proteomes" id="UP000053766">
    <property type="component" value="Unassembled WGS sequence"/>
</dbReference>
<evidence type="ECO:0000313" key="2">
    <source>
        <dbReference type="EMBL" id="KJH44023.1"/>
    </source>
</evidence>
<dbReference type="OrthoDB" id="4473401at2759"/>
<dbReference type="SMART" id="SM00289">
    <property type="entry name" value="WR1"/>
    <property type="match status" value="6"/>
</dbReference>
<sequence>IAGNENNFLIREHCESACPIWTNVCPEGEALLLPSGIPQPCNPSNEDSCPQTHWCHAGMKKFPNNFLVKKICEARCRVQSDPCPLTMNSFMSPVAFQTCSTSLQCPKNQWCHIGETEQTTVCCPNAVPDPCMSPARNPGEGSYRATRWTFDSLTRKCVPFEYKGMRGNANNFLTRENCEQRCPVFKNPCKLFEPFSMDGKYYECSPTDLCPNKYFCHIGLDANYCCPVMGNDPCSQPLDNGIGVAELQRWFWNAQFQTCLPFSYRGMKGTQNNFLSKQDCEQTCYVLVNPCALGKPQMTIDNHPQTCSITQNTCTESFWCHYGANQQTTVCCPGKVNGLRICQQPLALGNGDSTLTRWYYDTVSMRCTQFYYRGLYGNQNNFHSQKECERTCPVIVNVCPVGTPLFDSTHRPVPCTFGSDTCGQGYWCHLGLVPDEYQCCPGVPTIPGACKGLPIVVGKLGASLPPTTRYYYDQHDMTCKQFVYNGRKGNQNNFLTLEDCRKTCPVFNNPCNRPIPLPPKTCSAIGPDVCGPNSWCHIGGTADTTLCCPSEGDPCLLPLNRGTGNQYMNRWYFNQQTGTCLQFMYAGLHGNQNNFLTKEVCEERCGPNPCFEGRPLVGFDGKPQICSVSSNFNTCPTNYWCHIGADTSSTVCCPGG</sequence>
<proteinExistence type="predicted"/>
<evidence type="ECO:0000313" key="3">
    <source>
        <dbReference type="Proteomes" id="UP000053766"/>
    </source>
</evidence>
<feature type="non-terminal residue" evidence="2">
    <location>
        <position position="1"/>
    </location>
</feature>
<dbReference type="InterPro" id="IPR053014">
    <property type="entry name" value="Cuticle_assoc_divergent"/>
</dbReference>
<dbReference type="SMART" id="SM00131">
    <property type="entry name" value="KU"/>
    <property type="match status" value="5"/>
</dbReference>
<feature type="domain" description="BPTI/Kunitz inhibitor" evidence="1">
    <location>
        <begin position="555"/>
        <end position="605"/>
    </location>
</feature>
<protein>
    <submittedName>
        <fullName evidence="2">Kunitz/Bovine pancreatic trypsin inhibitor domain protein</fullName>
    </submittedName>
</protein>
<dbReference type="Gene3D" id="4.10.410.10">
    <property type="entry name" value="Pancreatic trypsin inhibitor Kunitz domain"/>
    <property type="match status" value="5"/>
</dbReference>
<dbReference type="PROSITE" id="PS50279">
    <property type="entry name" value="BPTI_KUNITZ_2"/>
    <property type="match status" value="5"/>
</dbReference>
<reference evidence="3" key="2">
    <citation type="journal article" date="2016" name="Sci. Rep.">
        <title>Dictyocaulus viviparus genome, variome and transcriptome elucidate lungworm biology and support future intervention.</title>
        <authorList>
            <person name="McNulty S.N."/>
            <person name="Strube C."/>
            <person name="Rosa B.A."/>
            <person name="Martin J.C."/>
            <person name="Tyagi R."/>
            <person name="Choi Y.J."/>
            <person name="Wang Q."/>
            <person name="Hallsworth Pepin K."/>
            <person name="Zhang X."/>
            <person name="Ozersky P."/>
            <person name="Wilson R.K."/>
            <person name="Sternberg P.W."/>
            <person name="Gasser R.B."/>
            <person name="Mitreva M."/>
        </authorList>
    </citation>
    <scope>NUCLEOTIDE SEQUENCE [LARGE SCALE GENOMIC DNA]</scope>
    <source>
        <strain evidence="3">HannoverDv2000</strain>
    </source>
</reference>
<keyword evidence="3" id="KW-1185">Reference proteome</keyword>
<dbReference type="AlphaFoldDB" id="A0A0D8XHD9"/>
<dbReference type="STRING" id="29172.A0A0D8XHD9"/>
<feature type="domain" description="BPTI/Kunitz inhibitor" evidence="1">
    <location>
        <begin position="342"/>
        <end position="392"/>
    </location>
</feature>
<dbReference type="InterPro" id="IPR002223">
    <property type="entry name" value="Kunitz_BPTI"/>
</dbReference>
<dbReference type="CDD" id="cd22593">
    <property type="entry name" value="Kunitz_conkunitzin"/>
    <property type="match status" value="5"/>
</dbReference>
<accession>A0A0D8XHD9</accession>
<feature type="domain" description="BPTI/Kunitz inhibitor" evidence="1">
    <location>
        <begin position="234"/>
        <end position="284"/>
    </location>
</feature>
<name>A0A0D8XHD9_DICVI</name>
<dbReference type="InterPro" id="IPR028150">
    <property type="entry name" value="Lustrin_cystein"/>
</dbReference>
<gene>
    <name evidence="2" type="ORF">DICVIV_09953</name>
</gene>
<dbReference type="Pfam" id="PF00014">
    <property type="entry name" value="Kunitz_BPTI"/>
    <property type="match status" value="5"/>
</dbReference>
<dbReference type="EMBL" id="KN716506">
    <property type="protein sequence ID" value="KJH44023.1"/>
    <property type="molecule type" value="Genomic_DNA"/>
</dbReference>
<organism evidence="2 3">
    <name type="scientific">Dictyocaulus viviparus</name>
    <name type="common">Bovine lungworm</name>
    <dbReference type="NCBI Taxonomy" id="29172"/>
    <lineage>
        <taxon>Eukaryota</taxon>
        <taxon>Metazoa</taxon>
        <taxon>Ecdysozoa</taxon>
        <taxon>Nematoda</taxon>
        <taxon>Chromadorea</taxon>
        <taxon>Rhabditida</taxon>
        <taxon>Rhabditina</taxon>
        <taxon>Rhabditomorpha</taxon>
        <taxon>Strongyloidea</taxon>
        <taxon>Metastrongylidae</taxon>
        <taxon>Dictyocaulus</taxon>
    </lineage>
</organism>
<dbReference type="InterPro" id="IPR006150">
    <property type="entry name" value="Cys_repeat_1"/>
</dbReference>
<dbReference type="PANTHER" id="PTHR46339">
    <property type="entry name" value="PROTEIN CBG15282-RELATED"/>
    <property type="match status" value="1"/>
</dbReference>
<reference evidence="2 3" key="1">
    <citation type="submission" date="2013-11" db="EMBL/GenBank/DDBJ databases">
        <title>Draft genome of the bovine lungworm Dictyocaulus viviparus.</title>
        <authorList>
            <person name="Mitreva M."/>
        </authorList>
    </citation>
    <scope>NUCLEOTIDE SEQUENCE [LARGE SCALE GENOMIC DNA]</scope>
    <source>
        <strain evidence="2 3">HannoverDv2000</strain>
    </source>
</reference>
<dbReference type="Pfam" id="PF14625">
    <property type="entry name" value="Lustrin_cystein"/>
    <property type="match status" value="7"/>
</dbReference>
<dbReference type="InterPro" id="IPR036880">
    <property type="entry name" value="Kunitz_BPTI_sf"/>
</dbReference>
<feature type="domain" description="BPTI/Kunitz inhibitor" evidence="1">
    <location>
        <begin position="451"/>
        <end position="504"/>
    </location>
</feature>
<evidence type="ECO:0000259" key="1">
    <source>
        <dbReference type="PROSITE" id="PS50279"/>
    </source>
</evidence>
<dbReference type="GO" id="GO:0004867">
    <property type="term" value="F:serine-type endopeptidase inhibitor activity"/>
    <property type="evidence" value="ECO:0007669"/>
    <property type="project" value="InterPro"/>
</dbReference>
<feature type="domain" description="BPTI/Kunitz inhibitor" evidence="1">
    <location>
        <begin position="131"/>
        <end position="182"/>
    </location>
</feature>
<dbReference type="SUPFAM" id="SSF57362">
    <property type="entry name" value="BPTI-like"/>
    <property type="match status" value="5"/>
</dbReference>